<dbReference type="EMBL" id="CP003423">
    <property type="protein sequence ID" value="AFH42021.1"/>
    <property type="molecule type" value="Genomic_DNA"/>
</dbReference>
<reference evidence="1 2" key="2">
    <citation type="journal article" date="2014" name="Extremophiles">
        <title>Analysis of the complete genome of Fervidococcus fontis confirms the distinct phylogenetic position of the order Fervidicoccales and suggests its environmental function.</title>
        <authorList>
            <person name="Lebedinsky A.V."/>
            <person name="Mardanov A.V."/>
            <person name="Kublanov I.V."/>
            <person name="Gumerov V.M."/>
            <person name="Beletsky A.V."/>
            <person name="Perevalova A.A."/>
            <person name="Bidzhieva S.Kh."/>
            <person name="Bonch-Osmolovskaya E.A."/>
            <person name="Skryabin K.G."/>
            <person name="Ravin N.V."/>
        </authorList>
    </citation>
    <scope>NUCLEOTIDE SEQUENCE [LARGE SCALE GENOMIC DNA]</scope>
    <source>
        <strain evidence="2">DSM 19380 / VKM B-2539 / Kam940</strain>
    </source>
</reference>
<dbReference type="KEGG" id="ffo:FFONT_0025"/>
<gene>
    <name evidence="1" type="ordered locus">FFONT_0025</name>
</gene>
<proteinExistence type="predicted"/>
<dbReference type="AlphaFoldDB" id="H9ZZ64"/>
<dbReference type="HOGENOM" id="CLU_3338278_0_0_2"/>
<evidence type="ECO:0000313" key="1">
    <source>
        <dbReference type="EMBL" id="AFH42021.1"/>
    </source>
</evidence>
<name>H9ZZ64_FERFK</name>
<reference evidence="2" key="1">
    <citation type="submission" date="2012-03" db="EMBL/GenBank/DDBJ databases">
        <title>Fervidicoccus fontis complete genome analysis confirms its distinct phylogenetic position and predicts its environmental function.</title>
        <authorList>
            <person name="Lebedinsky A.V."/>
            <person name="Mardanov A.V."/>
            <person name="Gumerov V.M."/>
            <person name="Beletsky A.V."/>
            <person name="Kublanov I.V."/>
            <person name="Perevalova A.A."/>
            <person name="Bonch-Osmolovskaya E.A."/>
            <person name="Ravin N.V."/>
            <person name="Skryabin K.G."/>
        </authorList>
    </citation>
    <scope>NUCLEOTIDE SEQUENCE [LARGE SCALE GENOMIC DNA]</scope>
    <source>
        <strain evidence="2">DSM 19380 / VKM B-2539 / Kam940</strain>
    </source>
</reference>
<protein>
    <submittedName>
        <fullName evidence="1">Uncharacterized protein</fullName>
    </submittedName>
</protein>
<keyword evidence="2" id="KW-1185">Reference proteome</keyword>
<evidence type="ECO:0000313" key="2">
    <source>
        <dbReference type="Proteomes" id="UP000007391"/>
    </source>
</evidence>
<dbReference type="Proteomes" id="UP000007391">
    <property type="component" value="Chromosome"/>
</dbReference>
<sequence length="37" mass="4244">MRARSGKIVDKEETYVEPFLIFISSIRGASLFPEISR</sequence>
<organism evidence="1 2">
    <name type="scientific">Fervidicoccus fontis (strain DSM 19380 / JCM 18336 / VKM B-2539 / Kam940)</name>
    <dbReference type="NCBI Taxonomy" id="1163730"/>
    <lineage>
        <taxon>Archaea</taxon>
        <taxon>Thermoproteota</taxon>
        <taxon>Thermoprotei</taxon>
        <taxon>Fervidicoccales</taxon>
        <taxon>Fervidicoccaceae</taxon>
        <taxon>Fervidicoccus</taxon>
    </lineage>
</organism>
<dbReference type="InParanoid" id="H9ZZ64"/>
<accession>H9ZZ64</accession>